<protein>
    <submittedName>
        <fullName evidence="1">Uncharacterized protein</fullName>
    </submittedName>
</protein>
<name>A0A6F8U0M8_9GAMM</name>
<dbReference type="AlphaFoldDB" id="A0A6F8U0M8"/>
<sequence>MSHYQIPQAHRDAIARIQARALTTSTQGSYWVSVDFSGALLQLNVSVSRCADLHNPAAVSKTYSVYLPPCQRAPHDALEQLQAIARELEALLPKAVAA</sequence>
<gene>
    <name evidence="1" type="ORF">HHSLTHF2_03150</name>
</gene>
<accession>A0A6F8U0M8</accession>
<proteinExistence type="predicted"/>
<reference evidence="1 2" key="1">
    <citation type="submission" date="2020-03" db="EMBL/GenBank/DDBJ databases">
        <title>Complete Genome Sequence of Halomonas hydrothermalis Strain Slthf2, Halophilic Bacterium Isolated from Deep-Sea Hydrothermal-Vent Environments.</title>
        <authorList>
            <person name="Takeyama N."/>
            <person name="Huang M."/>
            <person name="Sato K."/>
            <person name="Galipon J."/>
            <person name="Arakawa K."/>
        </authorList>
    </citation>
    <scope>NUCLEOTIDE SEQUENCE [LARGE SCALE GENOMIC DNA]</scope>
    <source>
        <strain evidence="1 2">Slthf2</strain>
    </source>
</reference>
<dbReference type="Proteomes" id="UP000502259">
    <property type="component" value="Chromosome"/>
</dbReference>
<keyword evidence="2" id="KW-1185">Reference proteome</keyword>
<dbReference type="EMBL" id="AP022843">
    <property type="protein sequence ID" value="BCB06425.1"/>
    <property type="molecule type" value="Genomic_DNA"/>
</dbReference>
<evidence type="ECO:0000313" key="2">
    <source>
        <dbReference type="Proteomes" id="UP000502259"/>
    </source>
</evidence>
<dbReference type="RefSeq" id="WP_172419678.1">
    <property type="nucleotide sequence ID" value="NZ_AP022843.1"/>
</dbReference>
<organism evidence="1 2">
    <name type="scientific">Halomonas hydrothermalis</name>
    <dbReference type="NCBI Taxonomy" id="115561"/>
    <lineage>
        <taxon>Bacteria</taxon>
        <taxon>Pseudomonadati</taxon>
        <taxon>Pseudomonadota</taxon>
        <taxon>Gammaproteobacteria</taxon>
        <taxon>Oceanospirillales</taxon>
        <taxon>Halomonadaceae</taxon>
        <taxon>Halomonas</taxon>
    </lineage>
</organism>
<evidence type="ECO:0000313" key="1">
    <source>
        <dbReference type="EMBL" id="BCB06425.1"/>
    </source>
</evidence>